<dbReference type="AlphaFoldDB" id="A0A0F9Y0L4"/>
<organism evidence="2 3">
    <name type="scientific">Trichoderma harzianum</name>
    <name type="common">Hypocrea lixii</name>
    <dbReference type="NCBI Taxonomy" id="5544"/>
    <lineage>
        <taxon>Eukaryota</taxon>
        <taxon>Fungi</taxon>
        <taxon>Dikarya</taxon>
        <taxon>Ascomycota</taxon>
        <taxon>Pezizomycotina</taxon>
        <taxon>Sordariomycetes</taxon>
        <taxon>Hypocreomycetidae</taxon>
        <taxon>Hypocreales</taxon>
        <taxon>Hypocreaceae</taxon>
        <taxon>Trichoderma</taxon>
    </lineage>
</organism>
<comment type="caution">
    <text evidence="2">The sequence shown here is derived from an EMBL/GenBank/DDBJ whole genome shotgun (WGS) entry which is preliminary data.</text>
</comment>
<evidence type="ECO:0000313" key="2">
    <source>
        <dbReference type="EMBL" id="KKP05623.1"/>
    </source>
</evidence>
<evidence type="ECO:0000313" key="3">
    <source>
        <dbReference type="Proteomes" id="UP000034112"/>
    </source>
</evidence>
<name>A0A0F9Y0L4_TRIHA</name>
<gene>
    <name evidence="2" type="ORF">THAR02_02264</name>
</gene>
<reference evidence="3" key="1">
    <citation type="journal article" date="2015" name="Genome Announc.">
        <title>Draft whole-genome sequence of the biocontrol agent Trichoderma harzianum T6776.</title>
        <authorList>
            <person name="Baroncelli R."/>
            <person name="Piaggeschi G."/>
            <person name="Fiorini L."/>
            <person name="Bertolini E."/>
            <person name="Zapparata A."/>
            <person name="Pe M.E."/>
            <person name="Sarrocco S."/>
            <person name="Vannacci G."/>
        </authorList>
    </citation>
    <scope>NUCLEOTIDE SEQUENCE [LARGE SCALE GENOMIC DNA]</scope>
    <source>
        <strain evidence="3">T6776</strain>
    </source>
</reference>
<proteinExistence type="predicted"/>
<dbReference type="Proteomes" id="UP000034112">
    <property type="component" value="Unassembled WGS sequence"/>
</dbReference>
<dbReference type="OrthoDB" id="4996232at2759"/>
<accession>A0A0F9Y0L4</accession>
<feature type="region of interest" description="Disordered" evidence="1">
    <location>
        <begin position="119"/>
        <end position="147"/>
    </location>
</feature>
<feature type="region of interest" description="Disordered" evidence="1">
    <location>
        <begin position="64"/>
        <end position="104"/>
    </location>
</feature>
<dbReference type="OMA" id="PGYADDT"/>
<sequence length="193" mass="20112">MSSTGGSQRASEVNSAMLNIPGYADDTMLFMMRWGSLAQATLRKVDYDEFLVRLSALNKHWFASQSQSQSQSQSTSGSPVSVVGSRGSGQSDDGGPKAEAAAATVQAAAQAAAAAGEAAEAATSCEDDTDGGGVHTGDDDVVDPPQAGDKAAELKARTLELIQDFPSLVRDFDKFVDCTRIMAAEYGRAPARV</sequence>
<evidence type="ECO:0000256" key="1">
    <source>
        <dbReference type="SAM" id="MobiDB-lite"/>
    </source>
</evidence>
<dbReference type="EMBL" id="JOKZ01000044">
    <property type="protein sequence ID" value="KKP05623.1"/>
    <property type="molecule type" value="Genomic_DNA"/>
</dbReference>
<protein>
    <submittedName>
        <fullName evidence="2">Uncharacterized protein</fullName>
    </submittedName>
</protein>